<feature type="compositionally biased region" description="Basic and acidic residues" evidence="8">
    <location>
        <begin position="254"/>
        <end position="265"/>
    </location>
</feature>
<dbReference type="AlphaFoldDB" id="A0AAD5WRN8"/>
<keyword evidence="4" id="KW-0378">Hydrolase</keyword>
<evidence type="ECO:0000256" key="1">
    <source>
        <dbReference type="ARBA" id="ARBA00004141"/>
    </source>
</evidence>
<feature type="transmembrane region" description="Helical" evidence="9">
    <location>
        <begin position="445"/>
        <end position="471"/>
    </location>
</feature>
<feature type="transmembrane region" description="Helical" evidence="9">
    <location>
        <begin position="483"/>
        <end position="501"/>
    </location>
</feature>
<feature type="domain" description="Peptidase S54 rhomboid" evidence="10">
    <location>
        <begin position="447"/>
        <end position="597"/>
    </location>
</feature>
<feature type="region of interest" description="Disordered" evidence="8">
    <location>
        <begin position="251"/>
        <end position="275"/>
    </location>
</feature>
<dbReference type="PANTHER" id="PTHR43731:SF14">
    <property type="entry name" value="PRESENILIN-ASSOCIATED RHOMBOID-LIKE PROTEIN, MITOCHONDRIAL"/>
    <property type="match status" value="1"/>
</dbReference>
<evidence type="ECO:0000256" key="9">
    <source>
        <dbReference type="SAM" id="Phobius"/>
    </source>
</evidence>
<feature type="transmembrane region" description="Helical" evidence="9">
    <location>
        <begin position="403"/>
        <end position="425"/>
    </location>
</feature>
<evidence type="ECO:0000256" key="2">
    <source>
        <dbReference type="ARBA" id="ARBA00009045"/>
    </source>
</evidence>
<feature type="coiled-coil region" evidence="7">
    <location>
        <begin position="283"/>
        <end position="312"/>
    </location>
</feature>
<evidence type="ECO:0000256" key="5">
    <source>
        <dbReference type="ARBA" id="ARBA00022989"/>
    </source>
</evidence>
<dbReference type="PANTHER" id="PTHR43731">
    <property type="entry name" value="RHOMBOID PROTEASE"/>
    <property type="match status" value="1"/>
</dbReference>
<dbReference type="InterPro" id="IPR035952">
    <property type="entry name" value="Rhomboid-like_sf"/>
</dbReference>
<dbReference type="InterPro" id="IPR050925">
    <property type="entry name" value="Rhomboid_protease_S54"/>
</dbReference>
<dbReference type="GO" id="GO:0006465">
    <property type="term" value="P:signal peptide processing"/>
    <property type="evidence" value="ECO:0007669"/>
    <property type="project" value="TreeGrafter"/>
</dbReference>
<evidence type="ECO:0000256" key="3">
    <source>
        <dbReference type="ARBA" id="ARBA00022692"/>
    </source>
</evidence>
<comment type="subcellular location">
    <subcellularLocation>
        <location evidence="1">Membrane</location>
        <topology evidence="1">Multi-pass membrane protein</topology>
    </subcellularLocation>
</comment>
<dbReference type="GO" id="GO:0004252">
    <property type="term" value="F:serine-type endopeptidase activity"/>
    <property type="evidence" value="ECO:0007669"/>
    <property type="project" value="InterPro"/>
</dbReference>
<evidence type="ECO:0000256" key="8">
    <source>
        <dbReference type="SAM" id="MobiDB-lite"/>
    </source>
</evidence>
<evidence type="ECO:0000256" key="4">
    <source>
        <dbReference type="ARBA" id="ARBA00022801"/>
    </source>
</evidence>
<dbReference type="SUPFAM" id="SSF144091">
    <property type="entry name" value="Rhomboid-like"/>
    <property type="match status" value="1"/>
</dbReference>
<evidence type="ECO:0000256" key="6">
    <source>
        <dbReference type="ARBA" id="ARBA00023136"/>
    </source>
</evidence>
<organism evidence="11 12">
    <name type="scientific">Zalerion maritima</name>
    <dbReference type="NCBI Taxonomy" id="339359"/>
    <lineage>
        <taxon>Eukaryota</taxon>
        <taxon>Fungi</taxon>
        <taxon>Dikarya</taxon>
        <taxon>Ascomycota</taxon>
        <taxon>Pezizomycotina</taxon>
        <taxon>Sordariomycetes</taxon>
        <taxon>Lulworthiomycetidae</taxon>
        <taxon>Lulworthiales</taxon>
        <taxon>Lulworthiaceae</taxon>
        <taxon>Zalerion</taxon>
    </lineage>
</organism>
<keyword evidence="5 9" id="KW-1133">Transmembrane helix</keyword>
<dbReference type="GO" id="GO:0016020">
    <property type="term" value="C:membrane"/>
    <property type="evidence" value="ECO:0007669"/>
    <property type="project" value="UniProtKB-SubCell"/>
</dbReference>
<evidence type="ECO:0000313" key="11">
    <source>
        <dbReference type="EMBL" id="KAJ2898829.1"/>
    </source>
</evidence>
<evidence type="ECO:0000256" key="7">
    <source>
        <dbReference type="SAM" id="Coils"/>
    </source>
</evidence>
<evidence type="ECO:0000313" key="12">
    <source>
        <dbReference type="Proteomes" id="UP001201980"/>
    </source>
</evidence>
<proteinExistence type="inferred from homology"/>
<keyword evidence="3 9" id="KW-0812">Transmembrane</keyword>
<feature type="transmembrane region" description="Helical" evidence="9">
    <location>
        <begin position="507"/>
        <end position="529"/>
    </location>
</feature>
<keyword evidence="12" id="KW-1185">Reference proteome</keyword>
<keyword evidence="7" id="KW-0175">Coiled coil</keyword>
<feature type="transmembrane region" description="Helical" evidence="9">
    <location>
        <begin position="550"/>
        <end position="571"/>
    </location>
</feature>
<evidence type="ECO:0000259" key="10">
    <source>
        <dbReference type="Pfam" id="PF01694"/>
    </source>
</evidence>
<gene>
    <name evidence="11" type="ORF">MKZ38_003649</name>
</gene>
<protein>
    <submittedName>
        <fullName evidence="11">Rhomboid</fullName>
    </submittedName>
</protein>
<dbReference type="InterPro" id="IPR022764">
    <property type="entry name" value="Peptidase_S54_rhomboid_dom"/>
</dbReference>
<accession>A0AAD5WRN8</accession>
<comment type="similarity">
    <text evidence="2">Belongs to the peptidase S54 family.</text>
</comment>
<comment type="caution">
    <text evidence="11">The sequence shown here is derived from an EMBL/GenBank/DDBJ whole genome shotgun (WGS) entry which is preliminary data.</text>
</comment>
<dbReference type="EMBL" id="JAKWBI020000216">
    <property type="protein sequence ID" value="KAJ2898829.1"/>
    <property type="molecule type" value="Genomic_DNA"/>
</dbReference>
<reference evidence="11" key="1">
    <citation type="submission" date="2022-07" db="EMBL/GenBank/DDBJ databases">
        <title>Draft genome sequence of Zalerion maritima ATCC 34329, a (micro)plastics degrading marine fungus.</title>
        <authorList>
            <person name="Paco A."/>
            <person name="Goncalves M.F.M."/>
            <person name="Rocha-Santos T.A.P."/>
            <person name="Alves A."/>
        </authorList>
    </citation>
    <scope>NUCLEOTIDE SEQUENCE</scope>
    <source>
        <strain evidence="11">ATCC 34329</strain>
    </source>
</reference>
<keyword evidence="6 9" id="KW-0472">Membrane</keyword>
<feature type="transmembrane region" description="Helical" evidence="9">
    <location>
        <begin position="583"/>
        <end position="601"/>
    </location>
</feature>
<dbReference type="Proteomes" id="UP001201980">
    <property type="component" value="Unassembled WGS sequence"/>
</dbReference>
<feature type="coiled-coil region" evidence="7">
    <location>
        <begin position="200"/>
        <end position="227"/>
    </location>
</feature>
<name>A0AAD5WRN8_9PEZI</name>
<sequence>MTTLLAPSGLCFAHRGAASFLRPLVRAPKTHPASCSTLLVTTCTAPSRSISTRSPSSGAFPRSSSYDFSRTPRLRFGLSTRRHKSKLRDAAETVSSRWTSRVWKDGYEPNYIIAEYEKIPSTYSDEEGLPFSSADLTPTEVRNLFGSSMGAASGNRLLRILHGRRVAGTLNHPEYFPNTQEYSPKSISVGLSWLRKTIPVDETLNGALRAEEELAQIELEQQKEQGESDRVIQIEVPKEYIPDSHKFAKKKGKKELAKKAQKAAESEPEPTYEPDPIYGYSPVDELRFQKQQQAKKMETKQEEERKAKLKEKGLKPEEIGTLMALDPNKIHLPQFPSEMSPRMKEAQKKGMITQLEEPPEIPLWARLLPSTMFAFSLLGFIFMGEIIYSPPRMHERLLPDLPVAVATIIPIVAVTVAIWGAWHIPRLYNFMNRFFLVVPAMPRPASILFSAFSHQSLAHMLPNTAALVLLGVPLCDRIGRGDFLSILFAAAIIGNLSSLWLHVLTKAFHTATHGISSVVCALWTMYFYLARDERFRFGIPKEVMGLPSESDPGIPGSVFIVLFMIYNAMFIFKHRSIHQVDAANHWAGILVGFAAGRTWEYKQEFKRRRRKERQTLLAANPGVLGVQDAPGAVEKTGKKAAHVAKKVDETVRDEKGD</sequence>
<dbReference type="Gene3D" id="1.20.1540.10">
    <property type="entry name" value="Rhomboid-like"/>
    <property type="match status" value="1"/>
</dbReference>
<feature type="transmembrane region" description="Helical" evidence="9">
    <location>
        <begin position="363"/>
        <end position="382"/>
    </location>
</feature>
<dbReference type="Pfam" id="PF01694">
    <property type="entry name" value="Rhomboid"/>
    <property type="match status" value="1"/>
</dbReference>